<proteinExistence type="predicted"/>
<protein>
    <submittedName>
        <fullName evidence="1">Uncharacterized protein</fullName>
    </submittedName>
</protein>
<evidence type="ECO:0000313" key="2">
    <source>
        <dbReference type="Proteomes" id="UP000295087"/>
    </source>
</evidence>
<dbReference type="EMBL" id="SNXK01000003">
    <property type="protein sequence ID" value="TDP38559.1"/>
    <property type="molecule type" value="Genomic_DNA"/>
</dbReference>
<dbReference type="RefSeq" id="WP_067486356.1">
    <property type="nucleotide sequence ID" value="NZ_JBHXPO010000006.1"/>
</dbReference>
<organism evidence="1 2">
    <name type="scientific">Nocardia ignorata</name>
    <dbReference type="NCBI Taxonomy" id="145285"/>
    <lineage>
        <taxon>Bacteria</taxon>
        <taxon>Bacillati</taxon>
        <taxon>Actinomycetota</taxon>
        <taxon>Actinomycetes</taxon>
        <taxon>Mycobacteriales</taxon>
        <taxon>Nocardiaceae</taxon>
        <taxon>Nocardia</taxon>
    </lineage>
</organism>
<accession>A0A4R6PNW3</accession>
<evidence type="ECO:0000313" key="1">
    <source>
        <dbReference type="EMBL" id="TDP38559.1"/>
    </source>
</evidence>
<keyword evidence="2" id="KW-1185">Reference proteome</keyword>
<sequence length="170" mass="20002">MIIDQVRTYYTTYLPRRTRLLEDPQTHFQQLAEQISQRIEQISTQLETDAITSGQDYLQRVGTLNTVRAQATEMALAELLFSMPPEIQDDPEPSRTERDLLVMQQEERAVEQRLEMEPGSPEASEWDRRYPHLVEEVHWMLSDHDELTAQQKREQLALILERQDAARPTR</sequence>
<gene>
    <name evidence="1" type="ORF">DFR75_103216</name>
</gene>
<name>A0A4R6PNW3_NOCIG</name>
<comment type="caution">
    <text evidence="1">The sequence shown here is derived from an EMBL/GenBank/DDBJ whole genome shotgun (WGS) entry which is preliminary data.</text>
</comment>
<dbReference type="Proteomes" id="UP000295087">
    <property type="component" value="Unassembled WGS sequence"/>
</dbReference>
<dbReference type="AlphaFoldDB" id="A0A4R6PNW3"/>
<reference evidence="1 2" key="1">
    <citation type="submission" date="2019-03" db="EMBL/GenBank/DDBJ databases">
        <title>Genomic Encyclopedia of Type Strains, Phase IV (KMG-IV): sequencing the most valuable type-strain genomes for metagenomic binning, comparative biology and taxonomic classification.</title>
        <authorList>
            <person name="Goeker M."/>
        </authorList>
    </citation>
    <scope>NUCLEOTIDE SEQUENCE [LARGE SCALE GENOMIC DNA]</scope>
    <source>
        <strain evidence="1 2">DSM 44496</strain>
    </source>
</reference>